<gene>
    <name evidence="1" type="ORF">UFOVP467_70</name>
</gene>
<protein>
    <recommendedName>
        <fullName evidence="2">Large polyvalent protein associated domain-containing protein</fullName>
    </recommendedName>
</protein>
<accession>A0A6J5MIR2</accession>
<name>A0A6J5MIR2_9CAUD</name>
<reference evidence="1" key="1">
    <citation type="submission" date="2020-04" db="EMBL/GenBank/DDBJ databases">
        <authorList>
            <person name="Chiriac C."/>
            <person name="Salcher M."/>
            <person name="Ghai R."/>
            <person name="Kavagutti S V."/>
        </authorList>
    </citation>
    <scope>NUCLEOTIDE SEQUENCE</scope>
</reference>
<proteinExistence type="predicted"/>
<organism evidence="1">
    <name type="scientific">uncultured Caudovirales phage</name>
    <dbReference type="NCBI Taxonomy" id="2100421"/>
    <lineage>
        <taxon>Viruses</taxon>
        <taxon>Duplodnaviria</taxon>
        <taxon>Heunggongvirae</taxon>
        <taxon>Uroviricota</taxon>
        <taxon>Caudoviricetes</taxon>
        <taxon>Peduoviridae</taxon>
        <taxon>Maltschvirus</taxon>
        <taxon>Maltschvirus maltsch</taxon>
    </lineage>
</organism>
<sequence length="3721" mass="408535">MAQKRVQKYNPVTRKYEWITVDAPNDNLRINPPKNPEHKQIVDWVKRFDSSVSKPTRTNEDYAFLIRKVNGVDVTPAVLNDAKSAGLINDADYRKRLKKYQDTRAEVGRTPMLGDDDKPVTYRNRVTGKDQPMMRGMWIQDGNYNFNQSFDEVANKASTKREALVKEQKSFVEPSHVGNTFANLGAVTRGTYNRKTVPDVVKGAQKGFANSAFNAVGALEAGLNKANQSLFEWNNPLTGGKIGSRLTPEQFNQVRAGVINTLYDPASTPEEKEQLYGNIAAGNTDPRSQGQAVGMEAGNFLGNLAPGLAVSAAAGAEGGPWGSALAMIGQTAGGVAELFTGDPRYNFLGNPGGAVARAGGEYNRSGEESLNAAHQQAYATGPLMLVAGLTTALVTKNVGAIANVGNYKAGLKEAVKGVKALQATAAAGPEVNAIAAGAKGMGLPLTPKPTAGQAVKSFIQTASPLAVEGVVNTVVPTVQGVASMFNPNMPEPTALDFATGLGFGVLGRAPKDTVPGMFNELTHNITRDGMIKRYTRDAAKSGRDELASKVPLYKHLMQNYNMSSDQALAYMSHEFEAQHPGFEIPREMDAKAEVLNTLPSAKRLEDNANVTSGDYQMVVDPNITALVNAGKGLTAARLEAQLGKRRQESIFPEPPKQAEVRPEQARTLEQQINPGLKPFSMFNQELQTRVNLLKARNELVKPAITPESGAEQLQTNKRQIPLASMVIDTNEGPRKIMYTNDLSKVYASEDLTMPTHALDKDAYEIGTGHFPKENLADGVRFMNNRENASVRWSLKEPDGTIVNYDYVGFRGGQVVVRRSINDVATLHTLTSRELSLASPETQKRVNDLIDGGVEQFKSKRPDDGREESINYTQTSFAKANRDLFPSKIYEGKSIRGNNGALPARKISGEGAFNTYQLPDGAVIRVSKIADTPDNKARPVMSPIDTRMETVIGSRYSQDLLTQSSVKDHPGFYEVSLGDGTERTIYVSAALQAKIKKEILDPAKDAMFEAGPQGEDVALIRNDANSAILKRLLNISRTGTPKGDTVDYNYGYTDTPVNVGDVVQFIHHEKEGKTRPSSVLNAGHERGVVVDVDQYGVHVKLANQLPGLIEGEGGRSVIVHPDNLQPIIQPHLGGQESNMRNIVDVADLDAYFGYGPKKAPESPEIVAIDEVIAMPPDPEGEARLQGEQTAYVTTRLLEEGTVEHVRKTILDVAQDKTIDPRTLQDSVVNLLNGDDISYGHKETIIHGLLSMDLDAVDDLGSIVKINHTLDGVSQWLLSENRPFNLMQDYSTMMSGDVVDKVIVGRTQLEHAGIVLNSWNKGTVKLSTVLKRYFESTAGSKISPEDRVVITKQTVAMSQVIPQLRTYLNGRGLMNSETWNRVARLSIEDQRSLYEKAIDASRRGADTAKNTARLGRTDIDQLMLAANVKPRSGQLPKANNVKYDKYASMISGEVAAYKRQVNSRGSQVAVVEIQKTNGMGNIANVNEFLKSLDTEGTKEIRQQVMSELAKQNITESDFTALFSGLRFPGQEVTVGEIASHIKNGTLPAFVDASNQMRGATMQLSAMDGATLQDLQDIFMPFNERVSDDVKAEMDAHVEAAFNALTAPRNERATAGQRQLSFVNSLNDAVTLGLRHIAGDPSLVKDYVDAARVQYNKISSKTIEAMKLSAQVAEAQAKTAGMTKPRVTINEGVVSELKNVAYDLGVENSSEKPPHSRISQDEYDSIRATHEEANQWLKDQKVPRLTNVIVELPLSDVPGISASTAEGRAVEITGEMANGRDALVVAFKNAMDMKNMRPEVKVIVEQMAEAYADAYDLHAYSYAARHAEYEFKTGRVEASNMQVLEILEVAKRLATTDERRVGIESLIKRVEDGVSLFTATEKSYENEIIKAFPNDAKFGEKLSTYIYTSRVAKLQSEFYRDNGRLVVAASDTSSNVGSAYLNFASLTTDGLNGTADRAAVNMLLHLNRTSNRSRDILSIGHELHHGFYHTMPLIKKLQYAQDVLGAIMNAHGLKESQGKISGRLPDDIKDIASVYKLVTTELDAIKTTKDNLEALATRDPTTENVNNLELFNYKNSIDMHGDTNHWLYKNTLVNEAVVSSLITGSMGMKPVYDNANFTVAYTASGVFARIGGLINKAVQTMSKNGRVLTDYRVTSRDGFITDAQHRWKIKYDDHFVARNKDGKAIAFSRLPENAQLSFLVTGRKGLPVFPTYELTNPTTGVLKPTTKATVVNIEATPPMVGKLGSESAAYNVYANYVTFKPESQSLSKLSNVEPSFTLDGQKYYKLDTKDGIALDSVRGVTIERRYVVGDAYGVVNSLTNDKTSISIIKPEQLLGMSNVRVSGDAPGWTPNLSSLLYLMYGKTNALASSASGQLDWATYSQMKTRVAKAGVDIDRMPNKNISSMDVGQVEYATTAQGKAAITSSIDALNTMRRQAADVRDTIVDYIDNSYEQAEHQKQYDAISEAVDGLRRSLFGLDQFDFPLKAQVLKDGKTTDQYVPSILTSESGNTRAMDGMFHVTKENKSTPSMEVVRDVAQGLRSTMSDEQLTSFANAILDSHDLNSFQRNLLDYEKYGMDEATAVDALGILGESIERISGRENVLNEVSPDEVMHNLRTMVLGSQDAVGRNVDIGRFGDILDRVSSTDSEMTPNISGQREFILTAANAAAKSQNKHVVDFIKSIQREPAGIDAATMLATTHAMSIDVANRSSAMRSYNQWELAGTQYFGSRKAPYLILRSKGVEGRYSQDLGSPSSSKVLHIAVDQVDSSIRSVTPIRDADGNVEYIIVKRLGAKESSYGGFNDYGRIPETTAKNINEVNWLMRQETSKGDYKAKSTDSFEFDAWDGSSPLQQSLSNVNVVTHSALNKVIGTAVYEMGSAANAVKTSDVTLPFYVHSGVDATGQFSGTYKPSSMIEVFNSLDAYSRKEDIPDGNLQLRHMKVRVTKTGDKYNVKFTDLGSIGATTNTQRQTLGTYGRSNNAGLAIAPVEAYIARHLLAVEAHKEANGQEHFFSQFETGEDASSNKTPLSRPAVTIKKGQEPKVEPASTWKGWKGNSVFSDGYDPSEFIDHAQAPVHATEQSAIKDQAPGDVLVVHDTTLKPDEVKIDIDENGVTQVRGGMNKRGWHKAMSVIGTVLNETDGFFRTVKLSGDISVAMNQSWLLANPLTFAEHAWWATSNKLSPGMALGPGLTAMGGAPAMLPNTPGLFAAMFKNSPVKMSKFGDDYVHMYMEKILSRTDLSLEEIEHYGLNLEYLKWHKEYRDAQFQDPNIEKSAVPLKMRLTDYYGDSKLAQKVIPFVQMKERFNALYKDLAALTEFQKRYIEVQGMFPSEKVIGGSIQQYRSRQLRDSAEAINIMQGMQRGEVSPNQSLAFFQRFVTKIVTSAKYRHSRLMLTPLVGRGLYAGKMAANKLSNKLGKGDIANTTYETKIFADAENGGFTPEVKAYVSRRLWQGFLASRAIQAATRGGAMITALGYLLNSDEEKRKEGATLLLDELVNSGLMKLDVLGHQYELPLPGGMASGIRQASMFTQQSPRAIANLPQWAWRQYIFNQMGPTAQNVGVAVTGKTFMGKDAFETNEEYGAWREQWIKSNSFNEESKHALELFMPRNLSRFVTEMGNVAFTDQLKDMALKREGRFARGNDISLTGDDVKNDYFKMLVNQFGGGMTDVDAEYEEWLKENVGGLYGSQKRWQVIKAQNEDFVPKNVIEANKTMGLEGVIFGEKGKGQGY</sequence>
<dbReference type="EMBL" id="LR796441">
    <property type="protein sequence ID" value="CAB4145070.1"/>
    <property type="molecule type" value="Genomic_DNA"/>
</dbReference>
<evidence type="ECO:0008006" key="2">
    <source>
        <dbReference type="Google" id="ProtNLM"/>
    </source>
</evidence>
<evidence type="ECO:0000313" key="1">
    <source>
        <dbReference type="EMBL" id="CAB4145070.1"/>
    </source>
</evidence>